<sequence>MSMSMPEMDNKLRGLVKEVIAEYAGDLGRQRLDPAVAMQYYGTTNLMEIARQVSRSGGEPPVLSIPTPSEYWLGMRREWSRVALGDGAEAIPWAISVPQPLEMQKALIFFDVSGNPGFVVVENAGGKAWGRMGKALGRGRRAQLPTGKVAVVRGLDTSNIPEGVSHTAIVLDDLDGIIGRDSNMAQRVADFAEMACQYPTNLCLAIRLSLSDYLRYMDDAGWRGVLSKFTHLFAHVDEPVWAQELAQAVVGDSVNAGEIAGRMTRLPTSKIEAVYPGGGFANYWLMD</sequence>
<name>A0A2H0VJ11_9BACT</name>
<protein>
    <submittedName>
        <fullName evidence="1">Uncharacterized protein</fullName>
    </submittedName>
</protein>
<dbReference type="AlphaFoldDB" id="A0A2H0VJ11"/>
<dbReference type="EMBL" id="PFAF01000023">
    <property type="protein sequence ID" value="PIR99095.1"/>
    <property type="molecule type" value="Genomic_DNA"/>
</dbReference>
<accession>A0A2H0VJ11</accession>
<reference evidence="2" key="1">
    <citation type="submission" date="2017-09" db="EMBL/GenBank/DDBJ databases">
        <title>Depth-based differentiation of microbial function through sediment-hosted aquifers and enrichment of novel symbionts in the deep terrestrial subsurface.</title>
        <authorList>
            <person name="Probst A.J."/>
            <person name="Ladd B."/>
            <person name="Jarett J.K."/>
            <person name="Geller-Mcgrath D.E."/>
            <person name="Sieber C.M.K."/>
            <person name="Emerson J.B."/>
            <person name="Anantharaman K."/>
            <person name="Thomas B.C."/>
            <person name="Malmstrom R."/>
            <person name="Stieglmeier M."/>
            <person name="Klingl A."/>
            <person name="Woyke T."/>
            <person name="Ryan C.M."/>
            <person name="Banfield J.F."/>
        </authorList>
    </citation>
    <scope>NUCLEOTIDE SEQUENCE [LARGE SCALE GENOMIC DNA]</scope>
</reference>
<proteinExistence type="predicted"/>
<comment type="caution">
    <text evidence="1">The sequence shown here is derived from an EMBL/GenBank/DDBJ whole genome shotgun (WGS) entry which is preliminary data.</text>
</comment>
<evidence type="ECO:0000313" key="2">
    <source>
        <dbReference type="Proteomes" id="UP000230796"/>
    </source>
</evidence>
<organism evidence="1 2">
    <name type="scientific">Candidatus Collierbacteria bacterium CG10_big_fil_rev_8_21_14_0_10_44_9</name>
    <dbReference type="NCBI Taxonomy" id="1974535"/>
    <lineage>
        <taxon>Bacteria</taxon>
        <taxon>Candidatus Collieribacteriota</taxon>
    </lineage>
</organism>
<gene>
    <name evidence="1" type="ORF">COT87_01290</name>
</gene>
<dbReference type="Proteomes" id="UP000230796">
    <property type="component" value="Unassembled WGS sequence"/>
</dbReference>
<evidence type="ECO:0000313" key="1">
    <source>
        <dbReference type="EMBL" id="PIR99095.1"/>
    </source>
</evidence>